<dbReference type="Proteomes" id="UP001162483">
    <property type="component" value="Unassembled WGS sequence"/>
</dbReference>
<evidence type="ECO:0000313" key="2">
    <source>
        <dbReference type="Proteomes" id="UP001162483"/>
    </source>
</evidence>
<organism evidence="1 2">
    <name type="scientific">Staurois parvus</name>
    <dbReference type="NCBI Taxonomy" id="386267"/>
    <lineage>
        <taxon>Eukaryota</taxon>
        <taxon>Metazoa</taxon>
        <taxon>Chordata</taxon>
        <taxon>Craniata</taxon>
        <taxon>Vertebrata</taxon>
        <taxon>Euteleostomi</taxon>
        <taxon>Amphibia</taxon>
        <taxon>Batrachia</taxon>
        <taxon>Anura</taxon>
        <taxon>Neobatrachia</taxon>
        <taxon>Ranoidea</taxon>
        <taxon>Ranidae</taxon>
        <taxon>Staurois</taxon>
    </lineage>
</organism>
<proteinExistence type="predicted"/>
<reference evidence="1" key="1">
    <citation type="submission" date="2023-05" db="EMBL/GenBank/DDBJ databases">
        <authorList>
            <person name="Stuckert A."/>
        </authorList>
    </citation>
    <scope>NUCLEOTIDE SEQUENCE</scope>
</reference>
<accession>A0ABN9DHX8</accession>
<sequence>MALMKNRLGCREWIDRAPAVHLLRVLICLRLLMRDPFYQGVLHQINGINILTQYMQTTCNTYLSSGEDEFNIDKLVNMTYIFQKIAAAKEQREWVIQSGAHKVRNQLVCVHFHTTA</sequence>
<dbReference type="EMBL" id="CATNWA010014374">
    <property type="protein sequence ID" value="CAI9571072.1"/>
    <property type="molecule type" value="Genomic_DNA"/>
</dbReference>
<protein>
    <submittedName>
        <fullName evidence="1">Uncharacterized protein</fullName>
    </submittedName>
</protein>
<gene>
    <name evidence="1" type="ORF">SPARVUS_LOCUS7186071</name>
</gene>
<name>A0ABN9DHX8_9NEOB</name>
<evidence type="ECO:0000313" key="1">
    <source>
        <dbReference type="EMBL" id="CAI9571072.1"/>
    </source>
</evidence>
<feature type="non-terminal residue" evidence="1">
    <location>
        <position position="116"/>
    </location>
</feature>
<comment type="caution">
    <text evidence="1">The sequence shown here is derived from an EMBL/GenBank/DDBJ whole genome shotgun (WGS) entry which is preliminary data.</text>
</comment>
<keyword evidence="2" id="KW-1185">Reference proteome</keyword>